<gene>
    <name evidence="1" type="ORF">BSAL_02415</name>
</gene>
<protein>
    <submittedName>
        <fullName evidence="1">Uncharacterized protein</fullName>
    </submittedName>
</protein>
<proteinExistence type="predicted"/>
<evidence type="ECO:0000313" key="2">
    <source>
        <dbReference type="Proteomes" id="UP000051952"/>
    </source>
</evidence>
<dbReference type="Proteomes" id="UP000051952">
    <property type="component" value="Unassembled WGS sequence"/>
</dbReference>
<accession>A0A0S4JJU5</accession>
<feature type="non-terminal residue" evidence="1">
    <location>
        <position position="493"/>
    </location>
</feature>
<organism evidence="1 2">
    <name type="scientific">Bodo saltans</name>
    <name type="common">Flagellated protozoan</name>
    <dbReference type="NCBI Taxonomy" id="75058"/>
    <lineage>
        <taxon>Eukaryota</taxon>
        <taxon>Discoba</taxon>
        <taxon>Euglenozoa</taxon>
        <taxon>Kinetoplastea</taxon>
        <taxon>Metakinetoplastina</taxon>
        <taxon>Eubodonida</taxon>
        <taxon>Bodonidae</taxon>
        <taxon>Bodo</taxon>
    </lineage>
</organism>
<name>A0A0S4JJU5_BODSA</name>
<keyword evidence="2" id="KW-1185">Reference proteome</keyword>
<sequence>MSFSSLADSALTAEGVTFSSGTCGFVEVTDTFGTSSIAITGKSFISVTSELLSVISMNTLSSSTIDIRQSSLTAAVVGGDGYPVIWIGSVQGSANAITTASIDHCAGCGVGGADVEFSVTGFQFLYLDAGVPLTSSLSVSVSSSVFDVANEFISAIDRLHNFALGVMDSSVTSGLATVSVTFSSSGLVDSMTRCSFTITNSVVDSGDSVVYTTMALTDASIEVSGSQLTAVYPLLSVARECENILIVFRNASQYTGVGELFYSTLPPFTTRNLTVAISEASVISISDYDVIGVYDGYEVTVNVSGGSQVSMEGLAGYGSHLLSGYDALYGISVEMSGGSTFSGITVVYSLIEIGTTLASDGVTVVTNSIRVVTGASLSLVDDPGNAIDGGIVFVDGGDAKLLEVVLMGSSASLVTVDASTSGWPLVHLSGSMTTRVVIAFDFATVTTTTSPIQIADTTVAPQVQLTNSHFTCGVSVFHEAAVPAGGSDAALNF</sequence>
<dbReference type="VEuPathDB" id="TriTrypDB:BSAL_02415"/>
<reference evidence="2" key="1">
    <citation type="submission" date="2015-09" db="EMBL/GenBank/DDBJ databases">
        <authorList>
            <consortium name="Pathogen Informatics"/>
        </authorList>
    </citation>
    <scope>NUCLEOTIDE SEQUENCE [LARGE SCALE GENOMIC DNA]</scope>
    <source>
        <strain evidence="2">Lake Konstanz</strain>
    </source>
</reference>
<dbReference type="EMBL" id="CYKH01001967">
    <property type="protein sequence ID" value="CUG91762.1"/>
    <property type="molecule type" value="Genomic_DNA"/>
</dbReference>
<evidence type="ECO:0000313" key="1">
    <source>
        <dbReference type="EMBL" id="CUG91762.1"/>
    </source>
</evidence>
<dbReference type="AlphaFoldDB" id="A0A0S4JJU5"/>